<dbReference type="Gene3D" id="1.10.530.10">
    <property type="match status" value="1"/>
</dbReference>
<comment type="caution">
    <text evidence="3">The sequence shown here is derived from an EMBL/GenBank/DDBJ whole genome shotgun (WGS) entry which is preliminary data.</text>
</comment>
<protein>
    <recommendedName>
        <fullName evidence="2">LysM domain-containing protein</fullName>
    </recommendedName>
</protein>
<dbReference type="SMART" id="SM00257">
    <property type="entry name" value="LysM"/>
    <property type="match status" value="1"/>
</dbReference>
<gene>
    <name evidence="3" type="ORF">KDH_18300</name>
</gene>
<name>A0ABQ6FRA4_9CHLR</name>
<dbReference type="InterPro" id="IPR036779">
    <property type="entry name" value="LysM_dom_sf"/>
</dbReference>
<dbReference type="EMBL" id="BSRI01000001">
    <property type="protein sequence ID" value="GLV54983.1"/>
    <property type="molecule type" value="Genomic_DNA"/>
</dbReference>
<feature type="domain" description="LysM" evidence="2">
    <location>
        <begin position="71"/>
        <end position="115"/>
    </location>
</feature>
<evidence type="ECO:0000259" key="2">
    <source>
        <dbReference type="PROSITE" id="PS51782"/>
    </source>
</evidence>
<dbReference type="InterPro" id="IPR018392">
    <property type="entry name" value="LysM"/>
</dbReference>
<evidence type="ECO:0000313" key="3">
    <source>
        <dbReference type="EMBL" id="GLV54983.1"/>
    </source>
</evidence>
<dbReference type="PROSITE" id="PS51782">
    <property type="entry name" value="LYSM"/>
    <property type="match status" value="1"/>
</dbReference>
<dbReference type="InterPro" id="IPR023346">
    <property type="entry name" value="Lysozyme-like_dom_sf"/>
</dbReference>
<dbReference type="CDD" id="cd00118">
    <property type="entry name" value="LysM"/>
    <property type="match status" value="1"/>
</dbReference>
<dbReference type="Pfam" id="PF01476">
    <property type="entry name" value="LysM"/>
    <property type="match status" value="1"/>
</dbReference>
<organism evidence="3 4">
    <name type="scientific">Dictyobacter halimunensis</name>
    <dbReference type="NCBI Taxonomy" id="3026934"/>
    <lineage>
        <taxon>Bacteria</taxon>
        <taxon>Bacillati</taxon>
        <taxon>Chloroflexota</taxon>
        <taxon>Ktedonobacteria</taxon>
        <taxon>Ktedonobacterales</taxon>
        <taxon>Dictyobacteraceae</taxon>
        <taxon>Dictyobacter</taxon>
    </lineage>
</organism>
<feature type="region of interest" description="Disordered" evidence="1">
    <location>
        <begin position="126"/>
        <end position="183"/>
    </location>
</feature>
<dbReference type="Gene3D" id="3.10.350.10">
    <property type="entry name" value="LysM domain"/>
    <property type="match status" value="1"/>
</dbReference>
<evidence type="ECO:0000313" key="4">
    <source>
        <dbReference type="Proteomes" id="UP001344906"/>
    </source>
</evidence>
<dbReference type="Proteomes" id="UP001344906">
    <property type="component" value="Unassembled WGS sequence"/>
</dbReference>
<evidence type="ECO:0000256" key="1">
    <source>
        <dbReference type="SAM" id="MobiDB-lite"/>
    </source>
</evidence>
<sequence length="276" mass="28426">MQVYQTLRNLLQSEKSKQSKKSHFIAVMGTVGLLGATLGVNAVTPNVAHAATSTAHTATVSTTQAASACPKVYTVVAGDTLSQIGQRYSVSWLALAAVNSIANPNLIFVDQQICIDHTAVSKVAKSAPATPQSAPAPAPAPVQQAPAPTPAPAPVQQAPAPTPAPAPVQQAPAPVAPAPATTQSGDINGMIDEIFGPYAAGAKHIAMCESGMNPGATNSYSVGGSHAAGLFQVLYPSTWYTTSQAGASPYNARANIIAAHDIFVRDGYSWREWTCQ</sequence>
<keyword evidence="4" id="KW-1185">Reference proteome</keyword>
<dbReference type="SUPFAM" id="SSF53955">
    <property type="entry name" value="Lysozyme-like"/>
    <property type="match status" value="1"/>
</dbReference>
<proteinExistence type="predicted"/>
<reference evidence="3 4" key="1">
    <citation type="submission" date="2023-02" db="EMBL/GenBank/DDBJ databases">
        <title>Dictyobacter halimunensis sp. nov., a new member of the class Ktedonobacteria from forest soil in a geothermal area.</title>
        <authorList>
            <person name="Rachmania M.K."/>
            <person name="Ningsih F."/>
            <person name="Sakai Y."/>
            <person name="Yabe S."/>
            <person name="Yokota A."/>
            <person name="Sjamsuridzal W."/>
        </authorList>
    </citation>
    <scope>NUCLEOTIDE SEQUENCE [LARGE SCALE GENOMIC DNA]</scope>
    <source>
        <strain evidence="3 4">S3.2.2.5</strain>
    </source>
</reference>
<feature type="compositionally biased region" description="Low complexity" evidence="1">
    <location>
        <begin position="167"/>
        <end position="183"/>
    </location>
</feature>
<accession>A0ABQ6FRA4</accession>
<dbReference type="SUPFAM" id="SSF54106">
    <property type="entry name" value="LysM domain"/>
    <property type="match status" value="1"/>
</dbReference>